<protein>
    <submittedName>
        <fullName evidence="1">Uncharacterized protein</fullName>
    </submittedName>
</protein>
<proteinExistence type="predicted"/>
<accession>A0ABR0F821</accession>
<organism evidence="1 2">
    <name type="scientific">Podospora bellae-mahoneyi</name>
    <dbReference type="NCBI Taxonomy" id="2093777"/>
    <lineage>
        <taxon>Eukaryota</taxon>
        <taxon>Fungi</taxon>
        <taxon>Dikarya</taxon>
        <taxon>Ascomycota</taxon>
        <taxon>Pezizomycotina</taxon>
        <taxon>Sordariomycetes</taxon>
        <taxon>Sordariomycetidae</taxon>
        <taxon>Sordariales</taxon>
        <taxon>Podosporaceae</taxon>
        <taxon>Podospora</taxon>
    </lineage>
</organism>
<name>A0ABR0F821_9PEZI</name>
<sequence length="222" mass="24348">MLASAIFTGILVKCMGISEQKRKLRQENYFLVEIQYVPAAPVQLTYSSGDIVLSQLVVVHKRLERHNLASNLEVEKHVDEVVVELRGEGLIIHQHHVGPLKGLEYRFVLTEIAPLEVDLSGRYPPQPAAGGEFLFLRVGEVAGVFHHFAPPTFAAYFKGCLEHDVANAGSQIDKNHVRGQLGALENVRDEGVEELAVDIVGAVFVLGEELDFGGNGAVVYLV</sequence>
<keyword evidence="2" id="KW-1185">Reference proteome</keyword>
<evidence type="ECO:0000313" key="1">
    <source>
        <dbReference type="EMBL" id="KAK4639235.1"/>
    </source>
</evidence>
<comment type="caution">
    <text evidence="1">The sequence shown here is derived from an EMBL/GenBank/DDBJ whole genome shotgun (WGS) entry which is preliminary data.</text>
</comment>
<dbReference type="GeneID" id="87892564"/>
<reference evidence="1 2" key="1">
    <citation type="journal article" date="2023" name="bioRxiv">
        <title>High-quality genome assemblies of four members of thePodospora anserinaspecies complex.</title>
        <authorList>
            <person name="Ament-Velasquez S.L."/>
            <person name="Vogan A.A."/>
            <person name="Wallerman O."/>
            <person name="Hartmann F."/>
            <person name="Gautier V."/>
            <person name="Silar P."/>
            <person name="Giraud T."/>
            <person name="Johannesson H."/>
        </authorList>
    </citation>
    <scope>NUCLEOTIDE SEQUENCE [LARGE SCALE GENOMIC DNA]</scope>
    <source>
        <strain evidence="1 2">CBS 112042</strain>
    </source>
</reference>
<evidence type="ECO:0000313" key="2">
    <source>
        <dbReference type="Proteomes" id="UP001322138"/>
    </source>
</evidence>
<dbReference type="Proteomes" id="UP001322138">
    <property type="component" value="Unassembled WGS sequence"/>
</dbReference>
<dbReference type="EMBL" id="JAFFGZ010000009">
    <property type="protein sequence ID" value="KAK4639235.1"/>
    <property type="molecule type" value="Genomic_DNA"/>
</dbReference>
<gene>
    <name evidence="1" type="ORF">QC761_0106150</name>
</gene>
<dbReference type="RefSeq" id="XP_062728211.1">
    <property type="nucleotide sequence ID" value="XM_062873171.1"/>
</dbReference>